<dbReference type="SUPFAM" id="SSF48065">
    <property type="entry name" value="DBL homology domain (DH-domain)"/>
    <property type="match status" value="1"/>
</dbReference>
<evidence type="ECO:0000259" key="4">
    <source>
        <dbReference type="PROSITE" id="PS50010"/>
    </source>
</evidence>
<dbReference type="PROSITE" id="PS50003">
    <property type="entry name" value="PH_DOMAIN"/>
    <property type="match status" value="1"/>
</dbReference>
<dbReference type="Pfam" id="PF15405">
    <property type="entry name" value="PH_5"/>
    <property type="match status" value="2"/>
</dbReference>
<dbReference type="GO" id="GO:0005085">
    <property type="term" value="F:guanyl-nucleotide exchange factor activity"/>
    <property type="evidence" value="ECO:0007669"/>
    <property type="project" value="UniProtKB-KW"/>
</dbReference>
<keyword evidence="1" id="KW-0597">Phosphoprotein</keyword>
<dbReference type="CDD" id="cd00160">
    <property type="entry name" value="RhoGEF"/>
    <property type="match status" value="1"/>
</dbReference>
<dbReference type="SMART" id="SM00233">
    <property type="entry name" value="PH"/>
    <property type="match status" value="2"/>
</dbReference>
<dbReference type="PROSITE" id="PS50010">
    <property type="entry name" value="DH_2"/>
    <property type="match status" value="1"/>
</dbReference>
<dbReference type="SUPFAM" id="SSF50729">
    <property type="entry name" value="PH domain-like"/>
    <property type="match status" value="2"/>
</dbReference>
<dbReference type="InterPro" id="IPR041675">
    <property type="entry name" value="PH_5"/>
</dbReference>
<dbReference type="PROSITE" id="PS50219">
    <property type="entry name" value="CNH"/>
    <property type="match status" value="2"/>
</dbReference>
<protein>
    <recommendedName>
        <fullName evidence="8">Rho1 guanine nucleotide exchange factor 1 [Schizosaccharomyces pombe 972h-]</fullName>
    </recommendedName>
</protein>
<dbReference type="Gene3D" id="1.10.10.10">
    <property type="entry name" value="Winged helix-like DNA-binding domain superfamily/Winged helix DNA-binding domain"/>
    <property type="match status" value="1"/>
</dbReference>
<accession>A0A8H2WS83</accession>
<evidence type="ECO:0000256" key="1">
    <source>
        <dbReference type="ARBA" id="ARBA00022553"/>
    </source>
</evidence>
<dbReference type="PANTHER" id="PTHR46572">
    <property type="entry name" value="RHO1 GDP-GTP EXCHANGE PROTEIN 1-RELATED"/>
    <property type="match status" value="1"/>
</dbReference>
<dbReference type="Pfam" id="PF00621">
    <property type="entry name" value="RhoGEF"/>
    <property type="match status" value="1"/>
</dbReference>
<evidence type="ECO:0000256" key="2">
    <source>
        <dbReference type="ARBA" id="ARBA00022658"/>
    </source>
</evidence>
<organism evidence="6 7">
    <name type="scientific">Rhizoctonia solani</name>
    <dbReference type="NCBI Taxonomy" id="456999"/>
    <lineage>
        <taxon>Eukaryota</taxon>
        <taxon>Fungi</taxon>
        <taxon>Dikarya</taxon>
        <taxon>Basidiomycota</taxon>
        <taxon>Agaricomycotina</taxon>
        <taxon>Agaricomycetes</taxon>
        <taxon>Cantharellales</taxon>
        <taxon>Ceratobasidiaceae</taxon>
        <taxon>Rhizoctonia</taxon>
    </lineage>
</organism>
<dbReference type="InterPro" id="IPR036388">
    <property type="entry name" value="WH-like_DNA-bd_sf"/>
</dbReference>
<proteinExistence type="predicted"/>
<dbReference type="InterPro" id="IPR001180">
    <property type="entry name" value="CNH_dom"/>
</dbReference>
<dbReference type="InterPro" id="IPR052233">
    <property type="entry name" value="Rho-type_GEFs"/>
</dbReference>
<evidence type="ECO:0000259" key="3">
    <source>
        <dbReference type="PROSITE" id="PS50003"/>
    </source>
</evidence>
<reference evidence="6" key="1">
    <citation type="submission" date="2021-01" db="EMBL/GenBank/DDBJ databases">
        <authorList>
            <person name="Kaushik A."/>
        </authorList>
    </citation>
    <scope>NUCLEOTIDE SEQUENCE</scope>
    <source>
        <strain evidence="6">AG3-T5</strain>
    </source>
</reference>
<feature type="domain" description="CNH" evidence="5">
    <location>
        <begin position="613"/>
        <end position="913"/>
    </location>
</feature>
<evidence type="ECO:0000313" key="6">
    <source>
        <dbReference type="EMBL" id="CAE6404752.1"/>
    </source>
</evidence>
<feature type="domain" description="PH" evidence="3">
    <location>
        <begin position="456"/>
        <end position="591"/>
    </location>
</feature>
<feature type="domain" description="DH" evidence="4">
    <location>
        <begin position="237"/>
        <end position="424"/>
    </location>
</feature>
<dbReference type="InterPro" id="IPR001849">
    <property type="entry name" value="PH_domain"/>
</dbReference>
<dbReference type="SUPFAM" id="SSF46785">
    <property type="entry name" value="Winged helix' DNA-binding domain"/>
    <property type="match status" value="1"/>
</dbReference>
<dbReference type="Pfam" id="PF00780">
    <property type="entry name" value="CNH"/>
    <property type="match status" value="2"/>
</dbReference>
<sequence>MSAADRKRSRNLAETDGIWGSNGPRHRPLVYPALLSRVANAFRRRVRLASRTKDGLTYISTFNGRQAVDIMTRIIKTPDRSIALLLGRALEAQKFFHDVTYKHSLRDSPVHLYRFSYPSPVILSDTKRGKVKQSNLVKKDPVSLPSGVFTPLTKCYSPRCSRDRTCYSYSCPGRQPLTVGVSVSPKPVVTNTTRNTSIMADRASKRSLIERGLRESGQWIQSTPKVTSDSVKDQERKRREAINEVIHTERVFVRDLEYIRNRWIEPLRTWGIIPDDRRLDFVQQVFWNIEDILSVNTRLHGLLTKRQNANPSVETIGSTFAEMVPHFYSFLEYGKHQPYGQHEFETEKSLNPTFATFVETVERLPESQRLGLNVYLIKPVIHLARYPSMLEAVLRHTPEHNSDRVAIPKIIETIRELLAKLYEERGKSEDLVQLEKRLVFRPGEEVDLGLGDKKRQLMHHGSLEQRGRSNKSNIVHTFLFDHMLLIVKSNMTGQHEKWEVFKRPIPLELLAVSTLDQDAGNASKPRTYFFQCAFDAHINILNGTSLYPGSTENERRLIVRRCGRNGYTLTLWAPNVAARDQWVKNVTAQQGVICQWNMMFNTYTLSEDVFLGDAKVNCAAPYDSGRRFAYGTDNGVYFQSLDNDQTRKPIRKLSFMDVQQIDVLEDYQLLIVLTERSVLTFPLDVFDVEDPMRHGEYHLTRMKRITSHTSFFKAGYCLGRTLVCIVETSPSHSTIKVFEPIAWSIRNQSKPTYKDLLRGGKDMLEVFKEFYIPSKAHSINFLRTKLCVAFTTGFEIVDLETLDTQALLDPLHISLEFVRRRKDVRPLNIYLIDGEFLLCYTEFAFFVNRHGERSKNDVIIYWEGSPTAFALHYPYIMAFDPTFIEIRHVKDGKLVQIGGGKNLRLLFADAQPSVKSSRISTVPIAPMVNTDENIESVLEDPRPSRNMATLPVEQGTQSIRTAERIFTLFELDELLFFSDAKEKHNLKLKDPRRRLIHQGFLGYKPKQNHCRVFLLDHALIITELKVVGGRERLRVVHHPIPITLLQVSLHQTRLTLFGYIPLPVCEVRYQLRFASLGKRFNNNKTLTLFSSSVETANVWIETIKAQRDVNQQSSEFNVLTLGQDIIRRNGETRVNCVALYDKDQTIVYGTDDGVYVQPQNGQSRKAIDLADVQRIDVLEDLSLLVILAERSVLTFPLETLEMEEPTKHMNRITIASQTSFYKTGTYKDRTMLCTVKASSTSSTIKILESVVSLPTSSPKQRGQTWSPDKDKLRMFSEFHLAKGVYSVQFLKTKLCVATTTGFDIVDLEALNTQALLDPTDQKLDFVHHIEPRPLRVYRIGGEFLVCYREFAFYVNSTGKKSDKDVVIYWEGTPVACALHYPYIVAFSPNFVEIRHVDDGSCVQVIHERDVRCLYAKGSPAEDLAYHLSRRRENNILVSFSNRVAFLTPNLSPTDRRHSK</sequence>
<name>A0A8H2WS83_9AGAM</name>
<dbReference type="InterPro" id="IPR000591">
    <property type="entry name" value="DEP_dom"/>
</dbReference>
<dbReference type="InterPro" id="IPR035899">
    <property type="entry name" value="DBL_dom_sf"/>
</dbReference>
<dbReference type="Gene3D" id="2.30.29.30">
    <property type="entry name" value="Pleckstrin-homology domain (PH domain)/Phosphotyrosine-binding domain (PTB)"/>
    <property type="match status" value="2"/>
</dbReference>
<dbReference type="InterPro" id="IPR000219">
    <property type="entry name" value="DH_dom"/>
</dbReference>
<dbReference type="SMART" id="SM00049">
    <property type="entry name" value="DEP"/>
    <property type="match status" value="1"/>
</dbReference>
<dbReference type="SMART" id="SM00036">
    <property type="entry name" value="CNH"/>
    <property type="match status" value="2"/>
</dbReference>
<keyword evidence="2" id="KW-0344">Guanine-nucleotide releasing factor</keyword>
<gene>
    <name evidence="6" type="ORF">RDB_LOCUS12742</name>
</gene>
<dbReference type="SMART" id="SM00325">
    <property type="entry name" value="RhoGEF"/>
    <property type="match status" value="1"/>
</dbReference>
<dbReference type="InterPro" id="IPR011993">
    <property type="entry name" value="PH-like_dom_sf"/>
</dbReference>
<evidence type="ECO:0000313" key="7">
    <source>
        <dbReference type="Proteomes" id="UP000663841"/>
    </source>
</evidence>
<dbReference type="EMBL" id="CAJMWW010000044">
    <property type="protein sequence ID" value="CAE6404752.1"/>
    <property type="molecule type" value="Genomic_DNA"/>
</dbReference>
<evidence type="ECO:0000259" key="5">
    <source>
        <dbReference type="PROSITE" id="PS50219"/>
    </source>
</evidence>
<feature type="domain" description="CNH" evidence="5">
    <location>
        <begin position="1131"/>
        <end position="1420"/>
    </location>
</feature>
<dbReference type="InterPro" id="IPR036390">
    <property type="entry name" value="WH_DNA-bd_sf"/>
</dbReference>
<dbReference type="Pfam" id="PF00610">
    <property type="entry name" value="DEP"/>
    <property type="match status" value="1"/>
</dbReference>
<comment type="caution">
    <text evidence="6">The sequence shown here is derived from an EMBL/GenBank/DDBJ whole genome shotgun (WGS) entry which is preliminary data.</text>
</comment>
<dbReference type="Proteomes" id="UP000663841">
    <property type="component" value="Unassembled WGS sequence"/>
</dbReference>
<dbReference type="GO" id="GO:0035556">
    <property type="term" value="P:intracellular signal transduction"/>
    <property type="evidence" value="ECO:0007669"/>
    <property type="project" value="InterPro"/>
</dbReference>
<dbReference type="Gene3D" id="1.20.900.10">
    <property type="entry name" value="Dbl homology (DH) domain"/>
    <property type="match status" value="1"/>
</dbReference>
<dbReference type="PANTHER" id="PTHR46572:SF2">
    <property type="entry name" value="RHO1 GDP-GTP EXCHANGE PROTEIN 1-RELATED"/>
    <property type="match status" value="1"/>
</dbReference>
<evidence type="ECO:0008006" key="8">
    <source>
        <dbReference type="Google" id="ProtNLM"/>
    </source>
</evidence>